<evidence type="ECO:0000313" key="4">
    <source>
        <dbReference type="Proteomes" id="UP000826195"/>
    </source>
</evidence>
<dbReference type="GO" id="GO:0003723">
    <property type="term" value="F:RNA binding"/>
    <property type="evidence" value="ECO:0007669"/>
    <property type="project" value="InterPro"/>
</dbReference>
<accession>A0AAV7IBZ2</accession>
<gene>
    <name evidence="3" type="ORF">KQX54_007482</name>
</gene>
<evidence type="ECO:0000313" key="3">
    <source>
        <dbReference type="EMBL" id="KAH0549266.1"/>
    </source>
</evidence>
<keyword evidence="4" id="KW-1185">Reference proteome</keyword>
<evidence type="ECO:0000256" key="1">
    <source>
        <dbReference type="ARBA" id="ARBA00007469"/>
    </source>
</evidence>
<comment type="similarity">
    <text evidence="1 2">Belongs to the RNase T2 family.</text>
</comment>
<dbReference type="InterPro" id="IPR036430">
    <property type="entry name" value="RNase_T2-like_sf"/>
</dbReference>
<dbReference type="GO" id="GO:0006401">
    <property type="term" value="P:RNA catabolic process"/>
    <property type="evidence" value="ECO:0007669"/>
    <property type="project" value="TreeGrafter"/>
</dbReference>
<protein>
    <submittedName>
        <fullName evidence="3">Uncharacterized protein</fullName>
    </submittedName>
</protein>
<dbReference type="PANTHER" id="PTHR11240">
    <property type="entry name" value="RIBONUCLEASE T2"/>
    <property type="match status" value="1"/>
</dbReference>
<dbReference type="GO" id="GO:0005576">
    <property type="term" value="C:extracellular region"/>
    <property type="evidence" value="ECO:0007669"/>
    <property type="project" value="TreeGrafter"/>
</dbReference>
<sequence length="99" mass="11652">MWFLILNTHNFNDESFWKHEWDARGSCSSRVAALNNVEKYFGKYLEMYKELNINSKLDNRNFKPGSTDLLGNIVDYYHVRLIKKFGLLSLKTLKEKSGT</sequence>
<organism evidence="3 4">
    <name type="scientific">Cotesia glomerata</name>
    <name type="common">Lepidopteran parasitic wasp</name>
    <name type="synonym">Apanteles glomeratus</name>
    <dbReference type="NCBI Taxonomy" id="32391"/>
    <lineage>
        <taxon>Eukaryota</taxon>
        <taxon>Metazoa</taxon>
        <taxon>Ecdysozoa</taxon>
        <taxon>Arthropoda</taxon>
        <taxon>Hexapoda</taxon>
        <taxon>Insecta</taxon>
        <taxon>Pterygota</taxon>
        <taxon>Neoptera</taxon>
        <taxon>Endopterygota</taxon>
        <taxon>Hymenoptera</taxon>
        <taxon>Apocrita</taxon>
        <taxon>Ichneumonoidea</taxon>
        <taxon>Braconidae</taxon>
        <taxon>Microgastrinae</taxon>
        <taxon>Cotesia</taxon>
    </lineage>
</organism>
<dbReference type="Proteomes" id="UP000826195">
    <property type="component" value="Unassembled WGS sequence"/>
</dbReference>
<dbReference type="EMBL" id="JAHXZJ010001864">
    <property type="protein sequence ID" value="KAH0549266.1"/>
    <property type="molecule type" value="Genomic_DNA"/>
</dbReference>
<dbReference type="GO" id="GO:0033897">
    <property type="term" value="F:ribonuclease T2 activity"/>
    <property type="evidence" value="ECO:0007669"/>
    <property type="project" value="InterPro"/>
</dbReference>
<name>A0AAV7IBZ2_COTGL</name>
<dbReference type="Pfam" id="PF00445">
    <property type="entry name" value="Ribonuclease_T2"/>
    <property type="match status" value="1"/>
</dbReference>
<reference evidence="3 4" key="1">
    <citation type="journal article" date="2021" name="J. Hered.">
        <title>A chromosome-level genome assembly of the parasitoid wasp, Cotesia glomerata (Hymenoptera: Braconidae).</title>
        <authorList>
            <person name="Pinto B.J."/>
            <person name="Weis J.J."/>
            <person name="Gamble T."/>
            <person name="Ode P.J."/>
            <person name="Paul R."/>
            <person name="Zaspel J.M."/>
        </authorList>
    </citation>
    <scope>NUCLEOTIDE SEQUENCE [LARGE SCALE GENOMIC DNA]</scope>
    <source>
        <strain evidence="3">CgM1</strain>
    </source>
</reference>
<evidence type="ECO:0000256" key="2">
    <source>
        <dbReference type="RuleBase" id="RU004328"/>
    </source>
</evidence>
<dbReference type="Gene3D" id="3.90.730.10">
    <property type="entry name" value="Ribonuclease T2-like"/>
    <property type="match status" value="1"/>
</dbReference>
<comment type="caution">
    <text evidence="3">The sequence shown here is derived from an EMBL/GenBank/DDBJ whole genome shotgun (WGS) entry which is preliminary data.</text>
</comment>
<dbReference type="AlphaFoldDB" id="A0AAV7IBZ2"/>
<proteinExistence type="inferred from homology"/>
<dbReference type="PANTHER" id="PTHR11240:SF22">
    <property type="entry name" value="RIBONUCLEASE T2"/>
    <property type="match status" value="1"/>
</dbReference>
<dbReference type="SUPFAM" id="SSF55895">
    <property type="entry name" value="Ribonuclease Rh-like"/>
    <property type="match status" value="1"/>
</dbReference>
<dbReference type="InterPro" id="IPR001568">
    <property type="entry name" value="RNase_T2-like"/>
</dbReference>